<dbReference type="AlphaFoldDB" id="A0A0N4WX93"/>
<name>A0A0N4WX93_HAEPC</name>
<sequence length="135" mass="14862">MLCRFVSQAATVSLIGVTRWSSASYRITSAPNAVLWKFVDRERPDTTNGAKLISEIVQLAPPNGGKVSTPPSSRSYPHQIPDNHVLGKPKETIEAAFHQGLNLSPWVVREFNTLTAPKSVGWTPFLFRDLATAFV</sequence>
<evidence type="ECO:0000313" key="1">
    <source>
        <dbReference type="EMBL" id="VDO59810.1"/>
    </source>
</evidence>
<protein>
    <submittedName>
        <fullName evidence="1 3">Uncharacterized protein</fullName>
    </submittedName>
</protein>
<gene>
    <name evidence="1" type="ORF">HPLM_LOCUS16416</name>
</gene>
<dbReference type="Proteomes" id="UP000268014">
    <property type="component" value="Unassembled WGS sequence"/>
</dbReference>
<reference evidence="3" key="1">
    <citation type="submission" date="2017-02" db="UniProtKB">
        <authorList>
            <consortium name="WormBaseParasite"/>
        </authorList>
    </citation>
    <scope>IDENTIFICATION</scope>
</reference>
<accession>A0A0N4WX93</accession>
<dbReference type="WBParaSite" id="HPLM_0001642401-mRNA-1">
    <property type="protein sequence ID" value="HPLM_0001642401-mRNA-1"/>
    <property type="gene ID" value="HPLM_0001642401"/>
</dbReference>
<reference evidence="1 2" key="2">
    <citation type="submission" date="2018-11" db="EMBL/GenBank/DDBJ databases">
        <authorList>
            <consortium name="Pathogen Informatics"/>
        </authorList>
    </citation>
    <scope>NUCLEOTIDE SEQUENCE [LARGE SCALE GENOMIC DNA]</scope>
    <source>
        <strain evidence="1 2">MHpl1</strain>
    </source>
</reference>
<evidence type="ECO:0000313" key="2">
    <source>
        <dbReference type="Proteomes" id="UP000268014"/>
    </source>
</evidence>
<keyword evidence="2" id="KW-1185">Reference proteome</keyword>
<dbReference type="EMBL" id="UZAF01019407">
    <property type="protein sequence ID" value="VDO59810.1"/>
    <property type="molecule type" value="Genomic_DNA"/>
</dbReference>
<organism evidence="3">
    <name type="scientific">Haemonchus placei</name>
    <name type="common">Barber's pole worm</name>
    <dbReference type="NCBI Taxonomy" id="6290"/>
    <lineage>
        <taxon>Eukaryota</taxon>
        <taxon>Metazoa</taxon>
        <taxon>Ecdysozoa</taxon>
        <taxon>Nematoda</taxon>
        <taxon>Chromadorea</taxon>
        <taxon>Rhabditida</taxon>
        <taxon>Rhabditina</taxon>
        <taxon>Rhabditomorpha</taxon>
        <taxon>Strongyloidea</taxon>
        <taxon>Trichostrongylidae</taxon>
        <taxon>Haemonchus</taxon>
    </lineage>
</organism>
<proteinExistence type="predicted"/>
<evidence type="ECO:0000313" key="3">
    <source>
        <dbReference type="WBParaSite" id="HPLM_0001642401-mRNA-1"/>
    </source>
</evidence>